<organism evidence="1 2">
    <name type="scientific">Prorocentrum cordatum</name>
    <dbReference type="NCBI Taxonomy" id="2364126"/>
    <lineage>
        <taxon>Eukaryota</taxon>
        <taxon>Sar</taxon>
        <taxon>Alveolata</taxon>
        <taxon>Dinophyceae</taxon>
        <taxon>Prorocentrales</taxon>
        <taxon>Prorocentraceae</taxon>
        <taxon>Prorocentrum</taxon>
    </lineage>
</organism>
<protein>
    <recommendedName>
        <fullName evidence="3">Peroxisomal membrane protein PEX16</fullName>
    </recommendedName>
</protein>
<proteinExistence type="predicted"/>
<dbReference type="EMBL" id="CAUYUJ010002243">
    <property type="protein sequence ID" value="CAK0799909.1"/>
    <property type="molecule type" value="Genomic_DNA"/>
</dbReference>
<keyword evidence="2" id="KW-1185">Reference proteome</keyword>
<comment type="caution">
    <text evidence="1">The sequence shown here is derived from an EMBL/GenBank/DDBJ whole genome shotgun (WGS) entry which is preliminary data.</text>
</comment>
<feature type="non-terminal residue" evidence="1">
    <location>
        <position position="1"/>
    </location>
</feature>
<dbReference type="Proteomes" id="UP001189429">
    <property type="component" value="Unassembled WGS sequence"/>
</dbReference>
<evidence type="ECO:0008006" key="3">
    <source>
        <dbReference type="Google" id="ProtNLM"/>
    </source>
</evidence>
<reference evidence="1" key="1">
    <citation type="submission" date="2023-10" db="EMBL/GenBank/DDBJ databases">
        <authorList>
            <person name="Chen Y."/>
            <person name="Shah S."/>
            <person name="Dougan E. K."/>
            <person name="Thang M."/>
            <person name="Chan C."/>
        </authorList>
    </citation>
    <scope>NUCLEOTIDE SEQUENCE [LARGE SCALE GENOMIC DNA]</scope>
</reference>
<sequence>VHRGVLVKSLAASVAPPRREVDGAAAAASRVRRSLLCGAALAARAGARGALLLQLAWQLAPGFGGEPTIWAGLPPASLPPTVAQTLADCAAWHRSCGRAMAPPQLSALPFVVLLLMDAPRCGLDGFERLVKGPLGLLGAAVLLCRAAPPLLRALLAGAGRRHALRGRGGDEWAWAFWLGLSSLMDQWVSDRWEVYQGMPRARELRSARQFVASVVADCASATKKPLQSVPTPQLCAHCWTWGFEGEEWCESFYCTGVLPG</sequence>
<evidence type="ECO:0000313" key="1">
    <source>
        <dbReference type="EMBL" id="CAK0799909.1"/>
    </source>
</evidence>
<gene>
    <name evidence="1" type="ORF">PCOR1329_LOCUS8225</name>
</gene>
<name>A0ABN9Q2K2_9DINO</name>
<evidence type="ECO:0000313" key="2">
    <source>
        <dbReference type="Proteomes" id="UP001189429"/>
    </source>
</evidence>
<accession>A0ABN9Q2K2</accession>